<dbReference type="InterPro" id="IPR007419">
    <property type="entry name" value="BFD-like_2Fe2S-bd_dom"/>
</dbReference>
<dbReference type="Gene3D" id="1.10.10.1100">
    <property type="entry name" value="BFD-like [2Fe-2S]-binding domain"/>
    <property type="match status" value="1"/>
</dbReference>
<protein>
    <recommendedName>
        <fullName evidence="6">Glycerol-3-phosphate dehydrogenase</fullName>
    </recommendedName>
</protein>
<dbReference type="AlphaFoldDB" id="A0A9W6ZDM5"/>
<dbReference type="InterPro" id="IPR052745">
    <property type="entry name" value="G3P_Oxidase/Oxidoreductase"/>
</dbReference>
<evidence type="ECO:0000259" key="3">
    <source>
        <dbReference type="Pfam" id="PF04324"/>
    </source>
</evidence>
<dbReference type="InterPro" id="IPR006076">
    <property type="entry name" value="FAD-dep_OxRdtase"/>
</dbReference>
<evidence type="ECO:0000259" key="2">
    <source>
        <dbReference type="Pfam" id="PF01266"/>
    </source>
</evidence>
<sequence length="689" mass="74244">MPTNPKKVRQHGIKGAYVGGGWVDIEDCGDRFNITNPTPSDKTCDSCPNQTTCPRSRTRHVSVKDDGTYDVVIVGGGCVGASIARELTKYNLSILLLESADDVTQGATKGNSGIVHAGFDDKPGSVRAKYCWPGNQMFAQLDEELHFGYQKNGSLVLAKTKEERKVLDDLMERGRKNGVQRLKILEGKSVFEIEPFCNPNTIAALHSPDAGNLIPYEFAIAMAENAADNGAEVRIRRTVSAIEATDAGFEVTADHWEPKSYAKTMHGSEATVPEPEVNDSKAVPAAVIAALGAAGAGFLKSQPQFTDEMAMGVAAAALVLALIVFLSSSAKPNRVQGEGKAKDSRKPVGTGGSRVSVDEMMVGGSGSMSANDGVVVGTEKIKCRFIVNAAGGGSDKISAMIGDDSFTIKPRLGDYLLLNREQGYLAKHTLFPCPDPVLGKGVLVQTTLWGNLILGPTARDTYLKDKMDMTDEDVQKFILSKCKDLVPDFDSKQVIHGFVGARAKNSTGDWIIEESKVNSNFIQAAGIDSPGLAGSPAIAVEVVRLLQKNGLSKAKNKNFNPNRAPIITPKDGWKGIKAGPVGKFTDPKVNVICKCEKVTEHEVITALRRSLPIDSTQGIRKRTRAGMGHCQGDAENYNCECRVADVIARENGYGKKEEVGRRPWPATSTLPQRWLEESEKENLVELAKK</sequence>
<evidence type="ECO:0000256" key="1">
    <source>
        <dbReference type="SAM" id="MobiDB-lite"/>
    </source>
</evidence>
<dbReference type="InterPro" id="IPR036188">
    <property type="entry name" value="FAD/NAD-bd_sf"/>
</dbReference>
<accession>A0A9W6ZDM5</accession>
<gene>
    <name evidence="4" type="ORF">TrLO_g874</name>
</gene>
<dbReference type="CDD" id="cd19946">
    <property type="entry name" value="GlpA-like_Fer2_BFD-like"/>
    <property type="match status" value="1"/>
</dbReference>
<organism evidence="4 5">
    <name type="scientific">Triparma laevis f. longispina</name>
    <dbReference type="NCBI Taxonomy" id="1714387"/>
    <lineage>
        <taxon>Eukaryota</taxon>
        <taxon>Sar</taxon>
        <taxon>Stramenopiles</taxon>
        <taxon>Ochrophyta</taxon>
        <taxon>Bolidophyceae</taxon>
        <taxon>Parmales</taxon>
        <taxon>Triparmaceae</taxon>
        <taxon>Triparma</taxon>
    </lineage>
</organism>
<proteinExistence type="predicted"/>
<dbReference type="Proteomes" id="UP001165122">
    <property type="component" value="Unassembled WGS sequence"/>
</dbReference>
<dbReference type="EMBL" id="BRXW01000364">
    <property type="protein sequence ID" value="GMH48205.1"/>
    <property type="molecule type" value="Genomic_DNA"/>
</dbReference>
<dbReference type="Pfam" id="PF04324">
    <property type="entry name" value="Fer2_BFD"/>
    <property type="match status" value="1"/>
</dbReference>
<dbReference type="PANTHER" id="PTHR42720">
    <property type="entry name" value="GLYCEROL-3-PHOSPHATE DEHYDROGENASE"/>
    <property type="match status" value="1"/>
</dbReference>
<comment type="caution">
    <text evidence="4">The sequence shown here is derived from an EMBL/GenBank/DDBJ whole genome shotgun (WGS) entry which is preliminary data.</text>
</comment>
<dbReference type="OrthoDB" id="498204at2759"/>
<evidence type="ECO:0008006" key="6">
    <source>
        <dbReference type="Google" id="ProtNLM"/>
    </source>
</evidence>
<dbReference type="Gene3D" id="3.50.50.60">
    <property type="entry name" value="FAD/NAD(P)-binding domain"/>
    <property type="match status" value="1"/>
</dbReference>
<feature type="domain" description="BFD-like [2Fe-2S]-binding" evidence="3">
    <location>
        <begin position="591"/>
        <end position="648"/>
    </location>
</feature>
<feature type="region of interest" description="Disordered" evidence="1">
    <location>
        <begin position="333"/>
        <end position="355"/>
    </location>
</feature>
<feature type="domain" description="FAD dependent oxidoreductase" evidence="2">
    <location>
        <begin position="373"/>
        <end position="544"/>
    </location>
</feature>
<dbReference type="InterPro" id="IPR041854">
    <property type="entry name" value="BFD-like_2Fe2S-bd_dom_sf"/>
</dbReference>
<name>A0A9W6ZDM5_9STRA</name>
<dbReference type="PANTHER" id="PTHR42720:SF1">
    <property type="entry name" value="GLYCEROL 3-PHOSPHATE OXIDASE"/>
    <property type="match status" value="1"/>
</dbReference>
<dbReference type="Pfam" id="PF01266">
    <property type="entry name" value="DAO"/>
    <property type="match status" value="2"/>
</dbReference>
<evidence type="ECO:0000313" key="4">
    <source>
        <dbReference type="EMBL" id="GMH48205.1"/>
    </source>
</evidence>
<dbReference type="SUPFAM" id="SSF51905">
    <property type="entry name" value="FAD/NAD(P)-binding domain"/>
    <property type="match status" value="1"/>
</dbReference>
<keyword evidence="5" id="KW-1185">Reference proteome</keyword>
<feature type="region of interest" description="Disordered" evidence="1">
    <location>
        <begin position="654"/>
        <end position="673"/>
    </location>
</feature>
<reference evidence="5" key="1">
    <citation type="journal article" date="2023" name="Commun. Biol.">
        <title>Genome analysis of Parmales, the sister group of diatoms, reveals the evolutionary specialization of diatoms from phago-mixotrophs to photoautotrophs.</title>
        <authorList>
            <person name="Ban H."/>
            <person name="Sato S."/>
            <person name="Yoshikawa S."/>
            <person name="Yamada K."/>
            <person name="Nakamura Y."/>
            <person name="Ichinomiya M."/>
            <person name="Sato N."/>
            <person name="Blanc-Mathieu R."/>
            <person name="Endo H."/>
            <person name="Kuwata A."/>
            <person name="Ogata H."/>
        </authorList>
    </citation>
    <scope>NUCLEOTIDE SEQUENCE [LARGE SCALE GENOMIC DNA]</scope>
    <source>
        <strain evidence="5">NIES 3700</strain>
    </source>
</reference>
<feature type="domain" description="FAD dependent oxidoreductase" evidence="2">
    <location>
        <begin position="70"/>
        <end position="298"/>
    </location>
</feature>
<dbReference type="Gene3D" id="3.30.9.10">
    <property type="entry name" value="D-Amino Acid Oxidase, subunit A, domain 2"/>
    <property type="match status" value="2"/>
</dbReference>
<evidence type="ECO:0000313" key="5">
    <source>
        <dbReference type="Proteomes" id="UP001165122"/>
    </source>
</evidence>
<feature type="compositionally biased region" description="Basic and acidic residues" evidence="1">
    <location>
        <begin position="337"/>
        <end position="346"/>
    </location>
</feature>